<dbReference type="STRING" id="1267564.SAMN05192561_10313"/>
<dbReference type="InterPro" id="IPR007367">
    <property type="entry name" value="DUF433"/>
</dbReference>
<organism evidence="1 2">
    <name type="scientific">Halopenitus malekzadehii</name>
    <dbReference type="NCBI Taxonomy" id="1267564"/>
    <lineage>
        <taxon>Archaea</taxon>
        <taxon>Methanobacteriati</taxon>
        <taxon>Methanobacteriota</taxon>
        <taxon>Stenosarchaea group</taxon>
        <taxon>Halobacteria</taxon>
        <taxon>Halobacteriales</taxon>
        <taxon>Haloferacaceae</taxon>
        <taxon>Halopenitus</taxon>
    </lineage>
</organism>
<keyword evidence="2" id="KW-1185">Reference proteome</keyword>
<dbReference type="Gene3D" id="1.10.10.10">
    <property type="entry name" value="Winged helix-like DNA-binding domain superfamily/Winged helix DNA-binding domain"/>
    <property type="match status" value="1"/>
</dbReference>
<protein>
    <submittedName>
        <fullName evidence="1">Uncharacterized conserved protein, DUF433 family</fullName>
    </submittedName>
</protein>
<dbReference type="InterPro" id="IPR036388">
    <property type="entry name" value="WH-like_DNA-bd_sf"/>
</dbReference>
<accession>A0A1H6IJD3</accession>
<evidence type="ECO:0000313" key="2">
    <source>
        <dbReference type="Proteomes" id="UP000199215"/>
    </source>
</evidence>
<dbReference type="PANTHER" id="PTHR34849">
    <property type="entry name" value="SSL5025 PROTEIN"/>
    <property type="match status" value="1"/>
</dbReference>
<gene>
    <name evidence="1" type="ORF">SAMN05192561_10313</name>
</gene>
<dbReference type="OrthoDB" id="327928at2157"/>
<dbReference type="Pfam" id="PF04255">
    <property type="entry name" value="DUF433"/>
    <property type="match status" value="1"/>
</dbReference>
<sequence length="90" mass="10131">MSSAIQIVNTPEVLHGKPRIAGTRIGVLQVGEAVRRNEWTVEETADEFDIDADHVRAALAYYDDHPEVMATLRTQREARKRTIDATTRAE</sequence>
<evidence type="ECO:0000313" key="1">
    <source>
        <dbReference type="EMBL" id="SEH48969.1"/>
    </source>
</evidence>
<proteinExistence type="predicted"/>
<dbReference type="SUPFAM" id="SSF46689">
    <property type="entry name" value="Homeodomain-like"/>
    <property type="match status" value="1"/>
</dbReference>
<dbReference type="AlphaFoldDB" id="A0A1H6IJD3"/>
<dbReference type="PANTHER" id="PTHR34849:SF1">
    <property type="entry name" value="SLR0770 PROTEIN"/>
    <property type="match status" value="1"/>
</dbReference>
<dbReference type="InterPro" id="IPR009057">
    <property type="entry name" value="Homeodomain-like_sf"/>
</dbReference>
<dbReference type="RefSeq" id="WP_092816486.1">
    <property type="nucleotide sequence ID" value="NZ_FNWU01000003.1"/>
</dbReference>
<reference evidence="1 2" key="1">
    <citation type="submission" date="2016-10" db="EMBL/GenBank/DDBJ databases">
        <authorList>
            <person name="de Groot N.N."/>
        </authorList>
    </citation>
    <scope>NUCLEOTIDE SEQUENCE [LARGE SCALE GENOMIC DNA]</scope>
    <source>
        <strain evidence="1 2">IBRC-M10418</strain>
    </source>
</reference>
<dbReference type="EMBL" id="FNWU01000003">
    <property type="protein sequence ID" value="SEH48969.1"/>
    <property type="molecule type" value="Genomic_DNA"/>
</dbReference>
<dbReference type="Proteomes" id="UP000199215">
    <property type="component" value="Unassembled WGS sequence"/>
</dbReference>
<name>A0A1H6IJD3_9EURY</name>